<evidence type="ECO:0000313" key="2">
    <source>
        <dbReference type="EMBL" id="GAA5805662.1"/>
    </source>
</evidence>
<gene>
    <name evidence="2" type="ORF">HPULCUR_011185</name>
</gene>
<protein>
    <submittedName>
        <fullName evidence="2">Uncharacterized protein</fullName>
    </submittedName>
</protein>
<feature type="chain" id="PRO_5046027499" evidence="1">
    <location>
        <begin position="25"/>
        <end position="129"/>
    </location>
</feature>
<name>A0ABP9YFC6_9FUNG</name>
<dbReference type="EMBL" id="BAABUJ010000049">
    <property type="protein sequence ID" value="GAA5805662.1"/>
    <property type="molecule type" value="Genomic_DNA"/>
</dbReference>
<comment type="caution">
    <text evidence="2">The sequence shown here is derived from an EMBL/GenBank/DDBJ whole genome shotgun (WGS) entry which is preliminary data.</text>
</comment>
<keyword evidence="1" id="KW-0732">Signal</keyword>
<proteinExistence type="predicted"/>
<keyword evidence="3" id="KW-1185">Reference proteome</keyword>
<evidence type="ECO:0000313" key="3">
    <source>
        <dbReference type="Proteomes" id="UP001476247"/>
    </source>
</evidence>
<feature type="signal peptide" evidence="1">
    <location>
        <begin position="1"/>
        <end position="24"/>
    </location>
</feature>
<organism evidence="2 3">
    <name type="scientific">Helicostylum pulchrum</name>
    <dbReference type="NCBI Taxonomy" id="562976"/>
    <lineage>
        <taxon>Eukaryota</taxon>
        <taxon>Fungi</taxon>
        <taxon>Fungi incertae sedis</taxon>
        <taxon>Mucoromycota</taxon>
        <taxon>Mucoromycotina</taxon>
        <taxon>Mucoromycetes</taxon>
        <taxon>Mucorales</taxon>
        <taxon>Mucorineae</taxon>
        <taxon>Mucoraceae</taxon>
        <taxon>Helicostylum</taxon>
    </lineage>
</organism>
<evidence type="ECO:0000256" key="1">
    <source>
        <dbReference type="SAM" id="SignalP"/>
    </source>
</evidence>
<reference evidence="2 3" key="1">
    <citation type="submission" date="2024-04" db="EMBL/GenBank/DDBJ databases">
        <title>genome sequences of Mucor flavus KT1a and Helicostylum pulchrum KT1b strains isolation_sourced from the surface of a dry-aged beef.</title>
        <authorList>
            <person name="Toyotome T."/>
            <person name="Hosono M."/>
            <person name="Torimaru M."/>
            <person name="Fukuda K."/>
            <person name="Mikami N."/>
        </authorList>
    </citation>
    <scope>NUCLEOTIDE SEQUENCE [LARGE SCALE GENOMIC DNA]</scope>
    <source>
        <strain evidence="2 3">KT1b</strain>
    </source>
</reference>
<sequence>MVKSASKDIRSNGLLFFFWCFVMAKQAGVTSVTVSLKKEKTTRPSQNSDSGQPVLIQRLVGARTTPTTDSFEVVVGMMFDAAGDSTGGGVFVEDFVGVVDIVEVIVGTIFGIGGGKSVVNLVGVIDIIG</sequence>
<dbReference type="Proteomes" id="UP001476247">
    <property type="component" value="Unassembled WGS sequence"/>
</dbReference>
<accession>A0ABP9YFC6</accession>